<dbReference type="Proteomes" id="UP000001401">
    <property type="component" value="Chromosome"/>
</dbReference>
<keyword evidence="1" id="KW-0472">Membrane</keyword>
<accession>E6TU58</accession>
<keyword evidence="3" id="KW-1185">Reference proteome</keyword>
<evidence type="ECO:0000313" key="2">
    <source>
        <dbReference type="EMBL" id="ADU28518.1"/>
    </source>
</evidence>
<dbReference type="KEGG" id="bco:Bcell_0230"/>
<keyword evidence="1" id="KW-1133">Transmembrane helix</keyword>
<dbReference type="OrthoDB" id="9874596at2"/>
<evidence type="ECO:0000256" key="1">
    <source>
        <dbReference type="SAM" id="Phobius"/>
    </source>
</evidence>
<organism evidence="2 3">
    <name type="scientific">Evansella cellulosilytica (strain ATCC 21833 / DSM 2522 / FERM P-1141 / JCM 9156 / N-4)</name>
    <name type="common">Bacillus cellulosilyticus</name>
    <dbReference type="NCBI Taxonomy" id="649639"/>
    <lineage>
        <taxon>Bacteria</taxon>
        <taxon>Bacillati</taxon>
        <taxon>Bacillota</taxon>
        <taxon>Bacilli</taxon>
        <taxon>Bacillales</taxon>
        <taxon>Bacillaceae</taxon>
        <taxon>Evansella</taxon>
    </lineage>
</organism>
<feature type="transmembrane region" description="Helical" evidence="1">
    <location>
        <begin position="12"/>
        <end position="35"/>
    </location>
</feature>
<keyword evidence="1" id="KW-0812">Transmembrane</keyword>
<proteinExistence type="predicted"/>
<feature type="transmembrane region" description="Helical" evidence="1">
    <location>
        <begin position="55"/>
        <end position="77"/>
    </location>
</feature>
<dbReference type="RefSeq" id="WP_013486859.1">
    <property type="nucleotide sequence ID" value="NC_014829.1"/>
</dbReference>
<feature type="transmembrane region" description="Helical" evidence="1">
    <location>
        <begin position="86"/>
        <end position="106"/>
    </location>
</feature>
<protein>
    <submittedName>
        <fullName evidence="2">Uncharacterized protein</fullName>
    </submittedName>
</protein>
<gene>
    <name evidence="2" type="ordered locus">Bcell_0230</name>
</gene>
<name>E6TU58_EVAC2</name>
<evidence type="ECO:0000313" key="3">
    <source>
        <dbReference type="Proteomes" id="UP000001401"/>
    </source>
</evidence>
<sequence length="111" mass="13122">MNNYYWIVSAIVNYVLGIVFVIPGGFLYIFILYLLEETVGWVIDPTLEPDFLLGALFLATITGLFYFPILILINVFIYKRLLAKKYLYYLFVVFFLALGVFSYLYYKLYLF</sequence>
<dbReference type="AlphaFoldDB" id="E6TU58"/>
<dbReference type="EMBL" id="CP002394">
    <property type="protein sequence ID" value="ADU28518.1"/>
    <property type="molecule type" value="Genomic_DNA"/>
</dbReference>
<reference evidence="2 3" key="1">
    <citation type="submission" date="2010-12" db="EMBL/GenBank/DDBJ databases">
        <title>Complete sequence of Bacillus cellulosilyticus DSM 2522.</title>
        <authorList>
            <consortium name="US DOE Joint Genome Institute"/>
            <person name="Lucas S."/>
            <person name="Copeland A."/>
            <person name="Lapidus A."/>
            <person name="Cheng J.-F."/>
            <person name="Bruce D."/>
            <person name="Goodwin L."/>
            <person name="Pitluck S."/>
            <person name="Chertkov O."/>
            <person name="Detter J.C."/>
            <person name="Han C."/>
            <person name="Tapia R."/>
            <person name="Land M."/>
            <person name="Hauser L."/>
            <person name="Jeffries C."/>
            <person name="Kyrpides N."/>
            <person name="Ivanova N."/>
            <person name="Mikhailova N."/>
            <person name="Brumm P."/>
            <person name="Mead D."/>
            <person name="Woyke T."/>
        </authorList>
    </citation>
    <scope>NUCLEOTIDE SEQUENCE [LARGE SCALE GENOMIC DNA]</scope>
    <source>
        <strain evidence="3">ATCC 21833 / DSM 2522 / FERM P-1141 / JCM 9156 / N-4</strain>
    </source>
</reference>
<dbReference type="HOGENOM" id="CLU_2153205_0_0_9"/>